<dbReference type="RefSeq" id="WP_098815595.1">
    <property type="nucleotide sequence ID" value="NZ_NUSP01000014.1"/>
</dbReference>
<gene>
    <name evidence="2" type="ORF">COF57_18280</name>
</gene>
<dbReference type="PROSITE" id="PS51723">
    <property type="entry name" value="PEPTIDASE_M60"/>
    <property type="match status" value="1"/>
</dbReference>
<accession>A0A2C4Q3K4</accession>
<protein>
    <submittedName>
        <fullName evidence="2">Enhancin</fullName>
    </submittedName>
</protein>
<dbReference type="InterPro" id="IPR042279">
    <property type="entry name" value="Pep_M60_3"/>
</dbReference>
<dbReference type="InterPro" id="IPR004954">
    <property type="entry name" value="Mucin-bd"/>
</dbReference>
<dbReference type="EMBL" id="NUSP01000014">
    <property type="protein sequence ID" value="PHD58998.1"/>
    <property type="molecule type" value="Genomic_DNA"/>
</dbReference>
<dbReference type="AlphaFoldDB" id="A0A2C4Q3K4"/>
<organism evidence="2 3">
    <name type="scientific">Bacillus wiedmannii</name>
    <dbReference type="NCBI Taxonomy" id="1890302"/>
    <lineage>
        <taxon>Bacteria</taxon>
        <taxon>Bacillati</taxon>
        <taxon>Bacillota</taxon>
        <taxon>Bacilli</taxon>
        <taxon>Bacillales</taxon>
        <taxon>Bacillaceae</taxon>
        <taxon>Bacillus</taxon>
        <taxon>Bacillus cereus group</taxon>
    </lineage>
</organism>
<reference evidence="2 3" key="1">
    <citation type="submission" date="2017-09" db="EMBL/GenBank/DDBJ databases">
        <title>Large-scale bioinformatics analysis of Bacillus genomes uncovers conserved roles of natural products in bacterial physiology.</title>
        <authorList>
            <consortium name="Agbiome Team Llc"/>
            <person name="Bleich R.M."/>
            <person name="Grubbs K.J."/>
            <person name="Santa Maria K.C."/>
            <person name="Allen S.E."/>
            <person name="Farag S."/>
            <person name="Shank E.A."/>
            <person name="Bowers A."/>
        </authorList>
    </citation>
    <scope>NUCLEOTIDE SEQUENCE [LARGE SCALE GENOMIC DNA]</scope>
    <source>
        <strain evidence="2 3">AFS044295</strain>
    </source>
</reference>
<dbReference type="SMART" id="SM01276">
    <property type="entry name" value="M60-like"/>
    <property type="match status" value="1"/>
</dbReference>
<comment type="caution">
    <text evidence="2">The sequence shown here is derived from an EMBL/GenBank/DDBJ whole genome shotgun (WGS) entry which is preliminary data.</text>
</comment>
<dbReference type="Pfam" id="PF03272">
    <property type="entry name" value="Mucin_bdg"/>
    <property type="match status" value="1"/>
</dbReference>
<evidence type="ECO:0000313" key="2">
    <source>
        <dbReference type="EMBL" id="PHD58998.1"/>
    </source>
</evidence>
<evidence type="ECO:0000313" key="3">
    <source>
        <dbReference type="Proteomes" id="UP000223364"/>
    </source>
</evidence>
<dbReference type="InterPro" id="IPR031161">
    <property type="entry name" value="Peptidase_M60_dom"/>
</dbReference>
<feature type="domain" description="Peptidase M60" evidence="1">
    <location>
        <begin position="87"/>
        <end position="386"/>
    </location>
</feature>
<dbReference type="Pfam" id="PF13402">
    <property type="entry name" value="Peptidase_M60"/>
    <property type="match status" value="1"/>
</dbReference>
<dbReference type="Gene3D" id="1.10.390.30">
    <property type="entry name" value="Peptidase M60, enhancin-like domain 3"/>
    <property type="match status" value="1"/>
</dbReference>
<dbReference type="Gene3D" id="3.40.390.80">
    <property type="entry name" value="Peptidase M60, enhancin-like domain 2"/>
    <property type="match status" value="1"/>
</dbReference>
<evidence type="ECO:0000259" key="1">
    <source>
        <dbReference type="PROSITE" id="PS51723"/>
    </source>
</evidence>
<proteinExistence type="predicted"/>
<sequence length="776" mass="88661">MNVKNVVVTGTVFVTALLSTGGVKAEEVIFNDIPKGHWAEDHRFEKLLDVVGKDGSNEVEQTNIKEIFGLEEPTWIFKAGIGKGKYHDRQELGFILRENTLLKVRQTNPHFKGKLTLRLLSNDSKEEKSIQVGNEWVTVQANVPLVPFIDTPYGENGAKLEYQVESEHSQKPLPIYQEKGGISQFFTTWDQFDGEYALIQGKSFQLFVPKKDKESLRNLKDFQSLDELINYYEDIFAMYDSIIGLDGSTPENKKSQNRYFLKADSHGAGGAYYGSNWTANSSDNTKVWLNKMSWGTLHEIAHGYQAGFDGQGMYTGEVSNNLFGVQYQYSKYGKEADQVGWLFDFGKKETVEKDLYNAVMKDNKKYKDLDLRQQLILLSMAKQKAGNEAFTKMYQGYRKLTSQDSFNKRDYPLPDLMNQYYSEHSQFDFTPIFERWGLDLNVTQTEINRAKGYQAISSLADIVPESQLVEARAIVDPEILINSNFEMVTNQQIAPLGLKGNLNIHLNTDHLESFKGEKIQLKEGNKVIQEQKIETEDIKFQDVPNGIYTVEIPNGKDGNYHFKQYYAYIKEKNNALSIDIKNIEVSNLVNQKIIFLGLGDDQFAELHTDMNQQQATFMITSKTPHSYYAGEKYASIEVFNDKGENIYTKEMEGTNVTMGTDVIPLKEGYQIKVYHDETKSRLNSKANIINPSSKTNSFTMTKWGLKNSSLQNNPEEDLMKRIDNAAAVILNNPSLKDIPVQQLETKKHLWTAINILPDPYRGNYMDKYQNILQQIK</sequence>
<name>A0A2C4Q3K4_9BACI</name>
<dbReference type="Proteomes" id="UP000223364">
    <property type="component" value="Unassembled WGS sequence"/>
</dbReference>